<organism evidence="1 2">
    <name type="scientific">Natronolimnohabitans innermongolicus JCM 12255</name>
    <dbReference type="NCBI Taxonomy" id="1227499"/>
    <lineage>
        <taxon>Archaea</taxon>
        <taxon>Methanobacteriati</taxon>
        <taxon>Methanobacteriota</taxon>
        <taxon>Stenosarchaea group</taxon>
        <taxon>Halobacteria</taxon>
        <taxon>Halobacteriales</taxon>
        <taxon>Natrialbaceae</taxon>
        <taxon>Natronolimnohabitans</taxon>
    </lineage>
</organism>
<accession>L9XA75</accession>
<comment type="caution">
    <text evidence="1">The sequence shown here is derived from an EMBL/GenBank/DDBJ whole genome shotgun (WGS) entry which is preliminary data.</text>
</comment>
<dbReference type="RefSeq" id="WP_007258749.1">
    <property type="nucleotide sequence ID" value="NZ_AOHZ01000035.1"/>
</dbReference>
<evidence type="ECO:0000313" key="2">
    <source>
        <dbReference type="Proteomes" id="UP000011602"/>
    </source>
</evidence>
<proteinExistence type="predicted"/>
<gene>
    <name evidence="1" type="ORF">C493_07239</name>
</gene>
<dbReference type="EMBL" id="AOHZ01000035">
    <property type="protein sequence ID" value="ELY58351.1"/>
    <property type="molecule type" value="Genomic_DNA"/>
</dbReference>
<dbReference type="AlphaFoldDB" id="L9XA75"/>
<evidence type="ECO:0000313" key="1">
    <source>
        <dbReference type="EMBL" id="ELY58351.1"/>
    </source>
</evidence>
<keyword evidence="2" id="KW-1185">Reference proteome</keyword>
<name>L9XA75_9EURY</name>
<dbReference type="Proteomes" id="UP000011602">
    <property type="component" value="Unassembled WGS sequence"/>
</dbReference>
<protein>
    <submittedName>
        <fullName evidence="1">Uncharacterized protein</fullName>
    </submittedName>
</protein>
<reference evidence="1 2" key="1">
    <citation type="journal article" date="2014" name="PLoS Genet.">
        <title>Phylogenetically driven sequencing of extremely halophilic archaea reveals strategies for static and dynamic osmo-response.</title>
        <authorList>
            <person name="Becker E.A."/>
            <person name="Seitzer P.M."/>
            <person name="Tritt A."/>
            <person name="Larsen D."/>
            <person name="Krusor M."/>
            <person name="Yao A.I."/>
            <person name="Wu D."/>
            <person name="Madern D."/>
            <person name="Eisen J.A."/>
            <person name="Darling A.E."/>
            <person name="Facciotti M.T."/>
        </authorList>
    </citation>
    <scope>NUCLEOTIDE SEQUENCE [LARGE SCALE GENOMIC DNA]</scope>
    <source>
        <strain evidence="1 2">JCM 12255</strain>
    </source>
</reference>
<sequence length="86" mass="9981">MVDHEIKDFVGKCNEASREAKKAGKSSKQLATNFIIMASREFENSPELQEEYETFAEFAIDVEFETWEEHHQIKDALDNVDDLLDK</sequence>